<keyword evidence="2" id="KW-0012">Acyltransferase</keyword>
<dbReference type="GO" id="GO:0016747">
    <property type="term" value="F:acyltransferase activity, transferring groups other than amino-acyl groups"/>
    <property type="evidence" value="ECO:0007669"/>
    <property type="project" value="InterPro"/>
</dbReference>
<dbReference type="SUPFAM" id="SSF55729">
    <property type="entry name" value="Acyl-CoA N-acyltransferases (Nat)"/>
    <property type="match status" value="1"/>
</dbReference>
<accession>A0A1M5YTT3</accession>
<dbReference type="Gene3D" id="3.40.630.30">
    <property type="match status" value="1"/>
</dbReference>
<protein>
    <submittedName>
        <fullName evidence="4">N-acetylglutamate synthase</fullName>
    </submittedName>
</protein>
<dbReference type="InterPro" id="IPR016181">
    <property type="entry name" value="Acyl_CoA_acyltransferase"/>
</dbReference>
<dbReference type="PROSITE" id="PS51186">
    <property type="entry name" value="GNAT"/>
    <property type="match status" value="1"/>
</dbReference>
<sequence>MNQLLFEQLDPIKIPLIQRFYKQHYPSGKAKKDEQVIIAKDNQHQICAAVRFRHISNYQLLTGMTVATEKRQQGIGHQLLTFCEQRILHEQVYCFALAHLKDFYTTHHFRYQEPDTLPEAIRTLYFRYTRQGKVLIPMRYITPGPR</sequence>
<dbReference type="OrthoDB" id="7845888at2"/>
<name>A0A1M5YTT3_9VIBR</name>
<reference evidence="4 5" key="1">
    <citation type="submission" date="2016-11" db="EMBL/GenBank/DDBJ databases">
        <authorList>
            <person name="Jaros S."/>
            <person name="Januszkiewicz K."/>
            <person name="Wedrychowicz H."/>
        </authorList>
    </citation>
    <scope>NUCLEOTIDE SEQUENCE [LARGE SCALE GENOMIC DNA]</scope>
    <source>
        <strain evidence="4 5">CECT 7868</strain>
    </source>
</reference>
<dbReference type="RefSeq" id="WP_073603659.1">
    <property type="nucleotide sequence ID" value="NZ_FQXZ01000017.1"/>
</dbReference>
<dbReference type="Proteomes" id="UP000184608">
    <property type="component" value="Unassembled WGS sequence"/>
</dbReference>
<gene>
    <name evidence="4" type="ORF">VA7868_01955</name>
</gene>
<evidence type="ECO:0000256" key="2">
    <source>
        <dbReference type="ARBA" id="ARBA00023315"/>
    </source>
</evidence>
<evidence type="ECO:0000256" key="1">
    <source>
        <dbReference type="ARBA" id="ARBA00022679"/>
    </source>
</evidence>
<keyword evidence="5" id="KW-1185">Reference proteome</keyword>
<organism evidence="4 5">
    <name type="scientific">Vibrio aerogenes CECT 7868</name>
    <dbReference type="NCBI Taxonomy" id="1216006"/>
    <lineage>
        <taxon>Bacteria</taxon>
        <taxon>Pseudomonadati</taxon>
        <taxon>Pseudomonadota</taxon>
        <taxon>Gammaproteobacteria</taxon>
        <taxon>Vibrionales</taxon>
        <taxon>Vibrionaceae</taxon>
        <taxon>Vibrio</taxon>
    </lineage>
</organism>
<dbReference type="Pfam" id="PF13673">
    <property type="entry name" value="Acetyltransf_10"/>
    <property type="match status" value="1"/>
</dbReference>
<proteinExistence type="predicted"/>
<evidence type="ECO:0000313" key="4">
    <source>
        <dbReference type="EMBL" id="SHI14993.1"/>
    </source>
</evidence>
<dbReference type="STRING" id="1216006.VA7868_01955"/>
<feature type="domain" description="N-acetyltransferase" evidence="3">
    <location>
        <begin position="1"/>
        <end position="131"/>
    </location>
</feature>
<dbReference type="EMBL" id="FQXZ01000017">
    <property type="protein sequence ID" value="SHI14993.1"/>
    <property type="molecule type" value="Genomic_DNA"/>
</dbReference>
<evidence type="ECO:0000313" key="5">
    <source>
        <dbReference type="Proteomes" id="UP000184608"/>
    </source>
</evidence>
<dbReference type="PANTHER" id="PTHR43800">
    <property type="entry name" value="PEPTIDYL-LYSINE N-ACETYLTRANSFERASE YJAB"/>
    <property type="match status" value="1"/>
</dbReference>
<evidence type="ECO:0000259" key="3">
    <source>
        <dbReference type="PROSITE" id="PS51186"/>
    </source>
</evidence>
<dbReference type="InterPro" id="IPR000182">
    <property type="entry name" value="GNAT_dom"/>
</dbReference>
<dbReference type="AlphaFoldDB" id="A0A1M5YTT3"/>
<keyword evidence="1" id="KW-0808">Transferase</keyword>
<dbReference type="PANTHER" id="PTHR43800:SF1">
    <property type="entry name" value="PEPTIDYL-LYSINE N-ACETYLTRANSFERASE YJAB"/>
    <property type="match status" value="1"/>
</dbReference>